<protein>
    <submittedName>
        <fullName evidence="2">Ubiquitin carboxyl-terminal hydrolase 26 isoform X1</fullName>
    </submittedName>
</protein>
<sequence length="140" mass="14676">MAASSGLGKAVWAGGVPGAGGAERRSSRRARKGRQPLEVSSRTSLRELKLLIFQALGVHPEDAQVYLRGQLVVGPDSQSLAALEVFPHQELQVVSLGQHDPDDLGSVFGAGLNRSEAAGESRAGRWAGGPALMMEYSQAA</sequence>
<name>A0A699YSI8_HAELA</name>
<gene>
    <name evidence="2" type="ORF">HaLaN_07890</name>
</gene>
<evidence type="ECO:0000313" key="3">
    <source>
        <dbReference type="Proteomes" id="UP000485058"/>
    </source>
</evidence>
<proteinExistence type="predicted"/>
<dbReference type="AlphaFoldDB" id="A0A699YSI8"/>
<comment type="caution">
    <text evidence="2">The sequence shown here is derived from an EMBL/GenBank/DDBJ whole genome shotgun (WGS) entry which is preliminary data.</text>
</comment>
<evidence type="ECO:0000256" key="1">
    <source>
        <dbReference type="SAM" id="MobiDB-lite"/>
    </source>
</evidence>
<organism evidence="2 3">
    <name type="scientific">Haematococcus lacustris</name>
    <name type="common">Green alga</name>
    <name type="synonym">Haematococcus pluvialis</name>
    <dbReference type="NCBI Taxonomy" id="44745"/>
    <lineage>
        <taxon>Eukaryota</taxon>
        <taxon>Viridiplantae</taxon>
        <taxon>Chlorophyta</taxon>
        <taxon>core chlorophytes</taxon>
        <taxon>Chlorophyceae</taxon>
        <taxon>CS clade</taxon>
        <taxon>Chlamydomonadales</taxon>
        <taxon>Haematococcaceae</taxon>
        <taxon>Haematococcus</taxon>
    </lineage>
</organism>
<dbReference type="GO" id="GO:0016787">
    <property type="term" value="F:hydrolase activity"/>
    <property type="evidence" value="ECO:0007669"/>
    <property type="project" value="UniProtKB-KW"/>
</dbReference>
<keyword evidence="3" id="KW-1185">Reference proteome</keyword>
<reference evidence="2 3" key="1">
    <citation type="submission" date="2020-02" db="EMBL/GenBank/DDBJ databases">
        <title>Draft genome sequence of Haematococcus lacustris strain NIES-144.</title>
        <authorList>
            <person name="Morimoto D."/>
            <person name="Nakagawa S."/>
            <person name="Yoshida T."/>
            <person name="Sawayama S."/>
        </authorList>
    </citation>
    <scope>NUCLEOTIDE SEQUENCE [LARGE SCALE GENOMIC DNA]</scope>
    <source>
        <strain evidence="2 3">NIES-144</strain>
    </source>
</reference>
<dbReference type="Proteomes" id="UP000485058">
    <property type="component" value="Unassembled WGS sequence"/>
</dbReference>
<accession>A0A699YSI8</accession>
<feature type="region of interest" description="Disordered" evidence="1">
    <location>
        <begin position="1"/>
        <end position="41"/>
    </location>
</feature>
<dbReference type="InterPro" id="IPR029071">
    <property type="entry name" value="Ubiquitin-like_domsf"/>
</dbReference>
<dbReference type="SUPFAM" id="SSF54236">
    <property type="entry name" value="Ubiquitin-like"/>
    <property type="match status" value="1"/>
</dbReference>
<evidence type="ECO:0000313" key="2">
    <source>
        <dbReference type="EMBL" id="GFH12245.1"/>
    </source>
</evidence>
<keyword evidence="2" id="KW-0378">Hydrolase</keyword>
<dbReference type="EMBL" id="BLLF01000481">
    <property type="protein sequence ID" value="GFH12245.1"/>
    <property type="molecule type" value="Genomic_DNA"/>
</dbReference>